<organism evidence="15 16">
    <name type="scientific">Rehmannia glutinosa</name>
    <name type="common">Chinese foxglove</name>
    <dbReference type="NCBI Taxonomy" id="99300"/>
    <lineage>
        <taxon>Eukaryota</taxon>
        <taxon>Viridiplantae</taxon>
        <taxon>Streptophyta</taxon>
        <taxon>Embryophyta</taxon>
        <taxon>Tracheophyta</taxon>
        <taxon>Spermatophyta</taxon>
        <taxon>Magnoliopsida</taxon>
        <taxon>eudicotyledons</taxon>
        <taxon>Gunneridae</taxon>
        <taxon>Pentapetalae</taxon>
        <taxon>asterids</taxon>
        <taxon>lamiids</taxon>
        <taxon>Lamiales</taxon>
        <taxon>Orobanchaceae</taxon>
        <taxon>Rehmannieae</taxon>
        <taxon>Rehmannia</taxon>
    </lineage>
</organism>
<dbReference type="InterPro" id="IPR014001">
    <property type="entry name" value="Helicase_ATP-bd"/>
</dbReference>
<reference evidence="15 16" key="1">
    <citation type="journal article" date="2021" name="Comput. Struct. Biotechnol. J.">
        <title>De novo genome assembly of the potent medicinal plant Rehmannia glutinosa using nanopore technology.</title>
        <authorList>
            <person name="Ma L."/>
            <person name="Dong C."/>
            <person name="Song C."/>
            <person name="Wang X."/>
            <person name="Zheng X."/>
            <person name="Niu Y."/>
            <person name="Chen S."/>
            <person name="Feng W."/>
        </authorList>
    </citation>
    <scope>NUCLEOTIDE SEQUENCE [LARGE SCALE GENOMIC DNA]</scope>
    <source>
        <strain evidence="15">DH-2019</strain>
    </source>
</reference>
<sequence>MASTPTTSSCSPFAELPVTAKRDEIVEKIMENRVTLIIGETGCGKSSQIPQFLLEENMEPILCTQPRRFAVVAVARMVAKARNCEIGGEVGYHIGHSRVYSSSSKIVFKTAGVLLDEMRERGLNALKYKVIVLDEVHERSVESDLVLVCIKQFLLRKNDLRVVLMSATADISRYREYFKDLGRGERVEVLAIPSAGKNTLFQRKVLYLEQVKDLLGMNCEDLSLKYCSGPIPTMAEADFKPDVHELIHDLVLHIHKNEPDIEKSILVFLPTYNTLERQWFLLKPFSELFKVHILHRSIDTDQALRAMKICKSHRKVILATNIAESSVTIPKVGYVIDSCRSLQVYWDNNRKTDAAELVWVSKSQAEQRRGRTGRTCDGYVYRLVTGSFYGQLEAYEPPAILKLSLRQQVLLISCAESKAINEPKALLQKAMDPPEPDVIEDALDLLVHMRALEKPSSRSRHEPTFYGRLLSSFSLSFDASVLILKFGDIGMIREGILFGILMDLQPLPILRPFGQDQLMDYTDSYFNGSSKNIGLGRKEDKCRLEQLKNIFTPDGTKDTKSLLLKVEEEWCSFHKLVLPALQQVTETYDEILNTLHRFRPKCLVISNRAPIHLEPYVFRHTCHLKYVLRHEADALALMDEDVEDDNESRECVSVPFVGPYDFQKEVLATKFASIVKELTEDASREKSTYSYVNGHHALGGAALCRYFINGLCNRGSQCPFSHSLQAKRPVCKFFFSLQGCRNGDSCFFSHDSDSLAISGSESSLCYPEDEDIDAESLLQFFPAPSDGYVLLLDDIDLHFSSNLVYQYNPSSIISTTSQTNAFPLDPSLTGVKVLWGLSHPYQTIMSTEGDNVVPWNDVQCVLWFPRFGHEDGEGLMKSLVQSFFNYLAIRILADALYEVQVILTMNNIRFSKLQVEKLARDSFFYLKGSFPFDESSFGKLYDEVTTKRSMLESKPISKKERNIAGDRIYPQIHSHYNAMSRGSLDSLHAIESCAFQLLTWRPFVKTLDPDPPRPPYDGPHSKRPCRADRVTSSFSIDAAILDNMSKLSLFDDDRPLSLSAARKRWLARKRRRRAGSRSVSGRSSDRRGCSVGARGREVTRGGERENLSSGCGQFGNCDNQGNESGYGSEPGYRGDAELGYGDEEDDDPRVLFWGDEVGDSGSKLERVGENSLQKAHHRCRRKKHDPRMVDTLT</sequence>
<comment type="caution">
    <text evidence="15">The sequence shown here is derived from an EMBL/GenBank/DDBJ whole genome shotgun (WGS) entry which is preliminary data.</text>
</comment>
<dbReference type="SUPFAM" id="SSF52540">
    <property type="entry name" value="P-loop containing nucleoside triphosphate hydrolases"/>
    <property type="match status" value="1"/>
</dbReference>
<dbReference type="SMART" id="SM00490">
    <property type="entry name" value="HELICc"/>
    <property type="match status" value="1"/>
</dbReference>
<dbReference type="InterPro" id="IPR001650">
    <property type="entry name" value="Helicase_C-like"/>
</dbReference>
<dbReference type="InterPro" id="IPR027417">
    <property type="entry name" value="P-loop_NTPase"/>
</dbReference>
<evidence type="ECO:0000256" key="9">
    <source>
        <dbReference type="ARBA" id="ARBA00047984"/>
    </source>
</evidence>
<dbReference type="EMBL" id="JABTTQ020003094">
    <property type="protein sequence ID" value="KAK6120200.1"/>
    <property type="molecule type" value="Genomic_DNA"/>
</dbReference>
<feature type="zinc finger region" description="C3H1-type" evidence="10">
    <location>
        <begin position="726"/>
        <end position="753"/>
    </location>
</feature>
<gene>
    <name evidence="15" type="ORF">DH2020_046106</name>
</gene>
<accession>A0ABR0UCF2</accession>
<evidence type="ECO:0000256" key="8">
    <source>
        <dbReference type="ARBA" id="ARBA00022840"/>
    </source>
</evidence>
<keyword evidence="5" id="KW-0378">Hydrolase</keyword>
<dbReference type="SUPFAM" id="SSF90229">
    <property type="entry name" value="CCCH zinc finger"/>
    <property type="match status" value="2"/>
</dbReference>
<feature type="compositionally biased region" description="Basic and acidic residues" evidence="11">
    <location>
        <begin position="1083"/>
        <end position="1106"/>
    </location>
</feature>
<dbReference type="InterPro" id="IPR041367">
    <property type="entry name" value="Znf-CCCH_4"/>
</dbReference>
<dbReference type="PROSITE" id="PS51194">
    <property type="entry name" value="HELICASE_CTER"/>
    <property type="match status" value="1"/>
</dbReference>
<dbReference type="Proteomes" id="UP001318860">
    <property type="component" value="Unassembled WGS sequence"/>
</dbReference>
<feature type="zinc finger region" description="C3H1-type" evidence="10">
    <location>
        <begin position="698"/>
        <end position="725"/>
    </location>
</feature>
<evidence type="ECO:0000256" key="4">
    <source>
        <dbReference type="ARBA" id="ARBA00022771"/>
    </source>
</evidence>
<evidence type="ECO:0000256" key="11">
    <source>
        <dbReference type="SAM" id="MobiDB-lite"/>
    </source>
</evidence>
<dbReference type="InterPro" id="IPR011545">
    <property type="entry name" value="DEAD/DEAH_box_helicase_dom"/>
</dbReference>
<protein>
    <recommendedName>
        <fullName evidence="1">RNA helicase</fullName>
        <ecNumber evidence="1">3.6.4.13</ecNumber>
    </recommendedName>
</protein>
<keyword evidence="4 10" id="KW-0863">Zinc-finger</keyword>
<evidence type="ECO:0000256" key="7">
    <source>
        <dbReference type="ARBA" id="ARBA00022833"/>
    </source>
</evidence>
<name>A0ABR0UCF2_REHGL</name>
<evidence type="ECO:0000256" key="1">
    <source>
        <dbReference type="ARBA" id="ARBA00012552"/>
    </source>
</evidence>
<keyword evidence="7 10" id="KW-0862">Zinc</keyword>
<evidence type="ECO:0000256" key="6">
    <source>
        <dbReference type="ARBA" id="ARBA00022806"/>
    </source>
</evidence>
<feature type="domain" description="Helicase ATP-binding" evidence="13">
    <location>
        <begin position="26"/>
        <end position="187"/>
    </location>
</feature>
<comment type="catalytic activity">
    <reaction evidence="9">
        <text>ATP + H2O = ADP + phosphate + H(+)</text>
        <dbReference type="Rhea" id="RHEA:13065"/>
        <dbReference type="ChEBI" id="CHEBI:15377"/>
        <dbReference type="ChEBI" id="CHEBI:15378"/>
        <dbReference type="ChEBI" id="CHEBI:30616"/>
        <dbReference type="ChEBI" id="CHEBI:43474"/>
        <dbReference type="ChEBI" id="CHEBI:456216"/>
        <dbReference type="EC" id="3.6.4.13"/>
    </reaction>
</comment>
<dbReference type="Pfam" id="PF00642">
    <property type="entry name" value="zf-CCCH"/>
    <property type="match status" value="1"/>
</dbReference>
<dbReference type="PROSITE" id="PS51192">
    <property type="entry name" value="HELICASE_ATP_BIND_1"/>
    <property type="match status" value="1"/>
</dbReference>
<evidence type="ECO:0000256" key="2">
    <source>
        <dbReference type="ARBA" id="ARBA00022723"/>
    </source>
</evidence>
<dbReference type="Pfam" id="PF00271">
    <property type="entry name" value="Helicase_C"/>
    <property type="match status" value="1"/>
</dbReference>
<dbReference type="PROSITE" id="PS50103">
    <property type="entry name" value="ZF_C3H1"/>
    <property type="match status" value="2"/>
</dbReference>
<dbReference type="Gene3D" id="3.40.50.300">
    <property type="entry name" value="P-loop containing nucleotide triphosphate hydrolases"/>
    <property type="match status" value="2"/>
</dbReference>
<proteinExistence type="predicted"/>
<keyword evidence="6" id="KW-0347">Helicase</keyword>
<evidence type="ECO:0000259" key="13">
    <source>
        <dbReference type="PROSITE" id="PS51192"/>
    </source>
</evidence>
<dbReference type="InterPro" id="IPR000571">
    <property type="entry name" value="Znf_CCCH"/>
</dbReference>
<dbReference type="InterPro" id="IPR036855">
    <property type="entry name" value="Znf_CCCH_sf"/>
</dbReference>
<dbReference type="CDD" id="cd18791">
    <property type="entry name" value="SF2_C_RHA"/>
    <property type="match status" value="1"/>
</dbReference>
<dbReference type="PANTHER" id="PTHR18934">
    <property type="entry name" value="ATP-DEPENDENT RNA HELICASE"/>
    <property type="match status" value="1"/>
</dbReference>
<evidence type="ECO:0000313" key="15">
    <source>
        <dbReference type="EMBL" id="KAK6120200.1"/>
    </source>
</evidence>
<keyword evidence="16" id="KW-1185">Reference proteome</keyword>
<evidence type="ECO:0000256" key="10">
    <source>
        <dbReference type="PROSITE-ProRule" id="PRU00723"/>
    </source>
</evidence>
<dbReference type="Gene3D" id="4.10.1000.10">
    <property type="entry name" value="Zinc finger, CCCH-type"/>
    <property type="match status" value="1"/>
</dbReference>
<feature type="domain" description="Helicase C-terminal" evidence="14">
    <location>
        <begin position="246"/>
        <end position="439"/>
    </location>
</feature>
<feature type="compositionally biased region" description="Polar residues" evidence="11">
    <location>
        <begin position="1107"/>
        <end position="1125"/>
    </location>
</feature>
<keyword evidence="3" id="KW-0547">Nucleotide-binding</keyword>
<dbReference type="Pfam" id="PF18044">
    <property type="entry name" value="zf-CCCH_4"/>
    <property type="match status" value="1"/>
</dbReference>
<dbReference type="CDD" id="cd17917">
    <property type="entry name" value="DEXHc_RHA-like"/>
    <property type="match status" value="1"/>
</dbReference>
<evidence type="ECO:0000259" key="14">
    <source>
        <dbReference type="PROSITE" id="PS51194"/>
    </source>
</evidence>
<evidence type="ECO:0000256" key="5">
    <source>
        <dbReference type="ARBA" id="ARBA00022801"/>
    </source>
</evidence>
<evidence type="ECO:0000313" key="16">
    <source>
        <dbReference type="Proteomes" id="UP001318860"/>
    </source>
</evidence>
<keyword evidence="2 10" id="KW-0479">Metal-binding</keyword>
<feature type="region of interest" description="Disordered" evidence="11">
    <location>
        <begin position="1009"/>
        <end position="1028"/>
    </location>
</feature>
<evidence type="ECO:0000259" key="12">
    <source>
        <dbReference type="PROSITE" id="PS50103"/>
    </source>
</evidence>
<evidence type="ECO:0000256" key="3">
    <source>
        <dbReference type="ARBA" id="ARBA00022741"/>
    </source>
</evidence>
<dbReference type="EC" id="3.6.4.13" evidence="1"/>
<dbReference type="SMART" id="SM00487">
    <property type="entry name" value="DEXDc"/>
    <property type="match status" value="1"/>
</dbReference>
<dbReference type="SMART" id="SM00356">
    <property type="entry name" value="ZnF_C3H1"/>
    <property type="match status" value="2"/>
</dbReference>
<feature type="domain" description="C3H1-type" evidence="12">
    <location>
        <begin position="698"/>
        <end position="725"/>
    </location>
</feature>
<dbReference type="Pfam" id="PF00270">
    <property type="entry name" value="DEAD"/>
    <property type="match status" value="1"/>
</dbReference>
<feature type="region of interest" description="Disordered" evidence="11">
    <location>
        <begin position="1069"/>
        <end position="1193"/>
    </location>
</feature>
<feature type="compositionally biased region" description="Basic residues" evidence="11">
    <location>
        <begin position="1174"/>
        <end position="1185"/>
    </location>
</feature>
<feature type="domain" description="C3H1-type" evidence="12">
    <location>
        <begin position="726"/>
        <end position="753"/>
    </location>
</feature>
<dbReference type="PANTHER" id="PTHR18934:SF221">
    <property type="entry name" value="ATP-DEPENDENT RNA HELICASE DHX34-RELATED"/>
    <property type="match status" value="1"/>
</dbReference>
<keyword evidence="8" id="KW-0067">ATP-binding</keyword>